<dbReference type="Proteomes" id="UP001163603">
    <property type="component" value="Chromosome 15"/>
</dbReference>
<keyword evidence="2" id="KW-1185">Reference proteome</keyword>
<accession>A0ACC0X0N8</accession>
<reference evidence="2" key="1">
    <citation type="journal article" date="2023" name="G3 (Bethesda)">
        <title>Genome assembly and association tests identify interacting loci associated with vigor, precocity, and sex in interspecific pistachio rootstocks.</title>
        <authorList>
            <person name="Palmer W."/>
            <person name="Jacygrad E."/>
            <person name="Sagayaradj S."/>
            <person name="Cavanaugh K."/>
            <person name="Han R."/>
            <person name="Bertier L."/>
            <person name="Beede B."/>
            <person name="Kafkas S."/>
            <person name="Golino D."/>
            <person name="Preece J."/>
            <person name="Michelmore R."/>
        </authorList>
    </citation>
    <scope>NUCLEOTIDE SEQUENCE [LARGE SCALE GENOMIC DNA]</scope>
</reference>
<dbReference type="EMBL" id="CM047750">
    <property type="protein sequence ID" value="KAJ0007031.1"/>
    <property type="molecule type" value="Genomic_DNA"/>
</dbReference>
<organism evidence="1 2">
    <name type="scientific">Pistacia integerrima</name>
    <dbReference type="NCBI Taxonomy" id="434235"/>
    <lineage>
        <taxon>Eukaryota</taxon>
        <taxon>Viridiplantae</taxon>
        <taxon>Streptophyta</taxon>
        <taxon>Embryophyta</taxon>
        <taxon>Tracheophyta</taxon>
        <taxon>Spermatophyta</taxon>
        <taxon>Magnoliopsida</taxon>
        <taxon>eudicotyledons</taxon>
        <taxon>Gunneridae</taxon>
        <taxon>Pentapetalae</taxon>
        <taxon>rosids</taxon>
        <taxon>malvids</taxon>
        <taxon>Sapindales</taxon>
        <taxon>Anacardiaceae</taxon>
        <taxon>Pistacia</taxon>
    </lineage>
</organism>
<gene>
    <name evidence="1" type="ORF">Pint_29585</name>
</gene>
<evidence type="ECO:0000313" key="1">
    <source>
        <dbReference type="EMBL" id="KAJ0007031.1"/>
    </source>
</evidence>
<proteinExistence type="predicted"/>
<sequence>MQIERDTYGKLQCHPYPHEYVDSSKPCSHCAFFMGLQRKPGEMVQEGQQFDIRGTVEEFKHSINMYMFWKPGMEICVSHVRRKQIPTYVFPEGYKRSRHPRFPSQLQSDKQSCEDGDAHQTGSGNRLLKRKKDPDAVEQDTPGKRQSISPQRQDSISPERMAPSSLSSRTGSNIGPINSNKKILDQEIAEVGNISNSSIITSLTSDDVGNESVAGSTEGNNGSIDGSVEGSNNLGSSQSDSCDADSESLLENGNLNGNGVFRNRLQGELEPNAGLGEVLQSMGSIDSETMQKPVLRHAPHNLKSQIFQVEFDVNSLRDQKLHEKPLYHRHARQSIFSSRHL</sequence>
<protein>
    <submittedName>
        <fullName evidence="1">Uncharacterized protein</fullName>
    </submittedName>
</protein>
<comment type="caution">
    <text evidence="1">The sequence shown here is derived from an EMBL/GenBank/DDBJ whole genome shotgun (WGS) entry which is preliminary data.</text>
</comment>
<evidence type="ECO:0000313" key="2">
    <source>
        <dbReference type="Proteomes" id="UP001163603"/>
    </source>
</evidence>
<name>A0ACC0X0N8_9ROSI</name>